<accession>A0A7S9HCJ7</accession>
<sequence>MFPETVTPTLPESVVEQAGKLSAEERLELLLQYTLKAEEVWTLAGDSGFVMLESDPAEAAADNETEQHGNALLPIWPHRDLIGLWTRAQETGATPTPIKLEEFMQSWLPGLASNQVDLVVFPVGAEQTGMVLSAEELQQSLNEG</sequence>
<proteinExistence type="predicted"/>
<name>A0A7S9HCJ7_9ALTE</name>
<dbReference type="AlphaFoldDB" id="A0A7S9HCJ7"/>
<dbReference type="InterPro" id="IPR021284">
    <property type="entry name" value="DUF2750"/>
</dbReference>
<dbReference type="EMBL" id="CP064795">
    <property type="protein sequence ID" value="QPG04531.1"/>
    <property type="molecule type" value="Genomic_DNA"/>
</dbReference>
<evidence type="ECO:0000313" key="2">
    <source>
        <dbReference type="Proteomes" id="UP000595095"/>
    </source>
</evidence>
<evidence type="ECO:0000313" key="1">
    <source>
        <dbReference type="EMBL" id="QPG04531.1"/>
    </source>
</evidence>
<keyword evidence="2" id="KW-1185">Reference proteome</keyword>
<dbReference type="Pfam" id="PF11042">
    <property type="entry name" value="DUF2750"/>
    <property type="match status" value="1"/>
</dbReference>
<dbReference type="Proteomes" id="UP000595095">
    <property type="component" value="Chromosome"/>
</dbReference>
<reference evidence="1 2" key="1">
    <citation type="submission" date="2020-11" db="EMBL/GenBank/DDBJ databases">
        <title>Complete genome sequence for Salinimonas sp. strain G2-b.</title>
        <authorList>
            <person name="Park S.-J."/>
        </authorList>
    </citation>
    <scope>NUCLEOTIDE SEQUENCE [LARGE SCALE GENOMIC DNA]</scope>
    <source>
        <strain evidence="1 2">G2-b</strain>
    </source>
</reference>
<dbReference type="KEGG" id="smaa:IT774_09775"/>
<dbReference type="RefSeq" id="WP_195809625.1">
    <property type="nucleotide sequence ID" value="NZ_CP064795.1"/>
</dbReference>
<organism evidence="1 2">
    <name type="scientific">Salinimonas marina</name>
    <dbReference type="NCBI Taxonomy" id="2785918"/>
    <lineage>
        <taxon>Bacteria</taxon>
        <taxon>Pseudomonadati</taxon>
        <taxon>Pseudomonadota</taxon>
        <taxon>Gammaproteobacteria</taxon>
        <taxon>Alteromonadales</taxon>
        <taxon>Alteromonadaceae</taxon>
        <taxon>Alteromonas/Salinimonas group</taxon>
        <taxon>Salinimonas</taxon>
    </lineage>
</organism>
<gene>
    <name evidence="1" type="ORF">IT774_09775</name>
</gene>
<protein>
    <submittedName>
        <fullName evidence="1">DUF2750 domain-containing protein</fullName>
    </submittedName>
</protein>